<keyword evidence="3" id="KW-1185">Reference proteome</keyword>
<sequence length="70" mass="7826">MKRALRERCNGSKADFGKPRTAAPPARARWDSRQHQLREVGMTVCQFEMAFAQSSLGRPLCKLPLAVSPL</sequence>
<organism evidence="2 3">
    <name type="scientific">Sphingomonas kyeonggiensis</name>
    <dbReference type="NCBI Taxonomy" id="1268553"/>
    <lineage>
        <taxon>Bacteria</taxon>
        <taxon>Pseudomonadati</taxon>
        <taxon>Pseudomonadota</taxon>
        <taxon>Alphaproteobacteria</taxon>
        <taxon>Sphingomonadales</taxon>
        <taxon>Sphingomonadaceae</taxon>
        <taxon>Sphingomonas</taxon>
    </lineage>
</organism>
<gene>
    <name evidence="2" type="ORF">GGR46_002998</name>
</gene>
<dbReference type="EMBL" id="JACIEH010000002">
    <property type="protein sequence ID" value="MBB4099434.1"/>
    <property type="molecule type" value="Genomic_DNA"/>
</dbReference>
<evidence type="ECO:0000256" key="1">
    <source>
        <dbReference type="SAM" id="MobiDB-lite"/>
    </source>
</evidence>
<comment type="caution">
    <text evidence="2">The sequence shown here is derived from an EMBL/GenBank/DDBJ whole genome shotgun (WGS) entry which is preliminary data.</text>
</comment>
<protein>
    <submittedName>
        <fullName evidence="2">Uncharacterized protein</fullName>
    </submittedName>
</protein>
<dbReference type="Proteomes" id="UP000557392">
    <property type="component" value="Unassembled WGS sequence"/>
</dbReference>
<evidence type="ECO:0000313" key="3">
    <source>
        <dbReference type="Proteomes" id="UP000557392"/>
    </source>
</evidence>
<proteinExistence type="predicted"/>
<accession>A0A7W6JTS8</accession>
<name>A0A7W6JTS8_9SPHN</name>
<dbReference type="RefSeq" id="WP_183998697.1">
    <property type="nucleotide sequence ID" value="NZ_JACIEH010000002.1"/>
</dbReference>
<feature type="region of interest" description="Disordered" evidence="1">
    <location>
        <begin position="1"/>
        <end position="29"/>
    </location>
</feature>
<dbReference type="AlphaFoldDB" id="A0A7W6JTS8"/>
<reference evidence="2 3" key="1">
    <citation type="submission" date="2020-08" db="EMBL/GenBank/DDBJ databases">
        <title>Genomic Encyclopedia of Type Strains, Phase IV (KMG-IV): sequencing the most valuable type-strain genomes for metagenomic binning, comparative biology and taxonomic classification.</title>
        <authorList>
            <person name="Goeker M."/>
        </authorList>
    </citation>
    <scope>NUCLEOTIDE SEQUENCE [LARGE SCALE GENOMIC DNA]</scope>
    <source>
        <strain evidence="2 3">DSM 101806</strain>
    </source>
</reference>
<evidence type="ECO:0000313" key="2">
    <source>
        <dbReference type="EMBL" id="MBB4099434.1"/>
    </source>
</evidence>
<feature type="compositionally biased region" description="Basic and acidic residues" evidence="1">
    <location>
        <begin position="1"/>
        <end position="18"/>
    </location>
</feature>